<evidence type="ECO:0000313" key="3">
    <source>
        <dbReference type="EMBL" id="SFC14442.1"/>
    </source>
</evidence>
<keyword evidence="4" id="KW-1185">Reference proteome</keyword>
<dbReference type="InterPro" id="IPR036249">
    <property type="entry name" value="Thioredoxin-like_sf"/>
</dbReference>
<dbReference type="AlphaFoldDB" id="A0A1I1GT19"/>
<sequence>MKFVTYIFILMGVFSVTTNAQTSVSVGELAPSFKLIKNDGSTFDLKDYINEKPVYLIFWNTWCAHCLKKIPKLISLQNKLASKIAILAINTSWSEDEKGIEDFIKNYKVNYSVAYDHNALVTKKYKVLGTPTEFIIDINGRIIFRDSVPEDISDFIPKWSTIISNSSTHNTE</sequence>
<dbReference type="Proteomes" id="UP000198862">
    <property type="component" value="Unassembled WGS sequence"/>
</dbReference>
<dbReference type="InterPro" id="IPR050553">
    <property type="entry name" value="Thioredoxin_ResA/DsbE_sf"/>
</dbReference>
<dbReference type="OrthoDB" id="9799347at2"/>
<evidence type="ECO:0000313" key="4">
    <source>
        <dbReference type="Proteomes" id="UP000198862"/>
    </source>
</evidence>
<protein>
    <submittedName>
        <fullName evidence="3">Thiol-disulfide isomerase or thioredoxin</fullName>
    </submittedName>
</protein>
<name>A0A1I1GT19_9GAMM</name>
<dbReference type="InterPro" id="IPR000866">
    <property type="entry name" value="AhpC/TSA"/>
</dbReference>
<feature type="chain" id="PRO_5011503836" evidence="1">
    <location>
        <begin position="21"/>
        <end position="172"/>
    </location>
</feature>
<keyword evidence="1" id="KW-0732">Signal</keyword>
<reference evidence="3 4" key="1">
    <citation type="submission" date="2016-10" db="EMBL/GenBank/DDBJ databases">
        <authorList>
            <person name="de Groot N.N."/>
        </authorList>
    </citation>
    <scope>NUCLEOTIDE SEQUENCE [LARGE SCALE GENOMIC DNA]</scope>
    <source>
        <strain evidence="3 4">DSM 6059</strain>
    </source>
</reference>
<dbReference type="SUPFAM" id="SSF52833">
    <property type="entry name" value="Thioredoxin-like"/>
    <property type="match status" value="1"/>
</dbReference>
<dbReference type="CDD" id="cd02966">
    <property type="entry name" value="TlpA_like_family"/>
    <property type="match status" value="1"/>
</dbReference>
<organism evidence="3 4">
    <name type="scientific">Pseudoalteromonas denitrificans DSM 6059</name>
    <dbReference type="NCBI Taxonomy" id="1123010"/>
    <lineage>
        <taxon>Bacteria</taxon>
        <taxon>Pseudomonadati</taxon>
        <taxon>Pseudomonadota</taxon>
        <taxon>Gammaproteobacteria</taxon>
        <taxon>Alteromonadales</taxon>
        <taxon>Pseudoalteromonadaceae</taxon>
        <taxon>Pseudoalteromonas</taxon>
    </lineage>
</organism>
<feature type="domain" description="Thioredoxin" evidence="2">
    <location>
        <begin position="24"/>
        <end position="164"/>
    </location>
</feature>
<evidence type="ECO:0000259" key="2">
    <source>
        <dbReference type="PROSITE" id="PS51352"/>
    </source>
</evidence>
<feature type="signal peptide" evidence="1">
    <location>
        <begin position="1"/>
        <end position="20"/>
    </location>
</feature>
<proteinExistence type="predicted"/>
<dbReference type="PANTHER" id="PTHR42852">
    <property type="entry name" value="THIOL:DISULFIDE INTERCHANGE PROTEIN DSBE"/>
    <property type="match status" value="1"/>
</dbReference>
<dbReference type="STRING" id="1123010.SAMN02745724_01013"/>
<dbReference type="InterPro" id="IPR013766">
    <property type="entry name" value="Thioredoxin_domain"/>
</dbReference>
<dbReference type="RefSeq" id="WP_091980935.1">
    <property type="nucleotide sequence ID" value="NZ_FOLO01000005.1"/>
</dbReference>
<evidence type="ECO:0000256" key="1">
    <source>
        <dbReference type="SAM" id="SignalP"/>
    </source>
</evidence>
<dbReference type="GO" id="GO:0016491">
    <property type="term" value="F:oxidoreductase activity"/>
    <property type="evidence" value="ECO:0007669"/>
    <property type="project" value="InterPro"/>
</dbReference>
<dbReference type="Gene3D" id="3.40.30.10">
    <property type="entry name" value="Glutaredoxin"/>
    <property type="match status" value="1"/>
</dbReference>
<keyword evidence="3" id="KW-0413">Isomerase</keyword>
<dbReference type="PANTHER" id="PTHR42852:SF18">
    <property type="entry name" value="CHROMOSOME UNDETERMINED SCAFFOLD_47, WHOLE GENOME SHOTGUN SEQUENCE"/>
    <property type="match status" value="1"/>
</dbReference>
<gene>
    <name evidence="3" type="ORF">SAMN02745724_01013</name>
</gene>
<dbReference type="EMBL" id="FOLO01000005">
    <property type="protein sequence ID" value="SFC14442.1"/>
    <property type="molecule type" value="Genomic_DNA"/>
</dbReference>
<dbReference type="GO" id="GO:0016209">
    <property type="term" value="F:antioxidant activity"/>
    <property type="evidence" value="ECO:0007669"/>
    <property type="project" value="InterPro"/>
</dbReference>
<accession>A0A1I1GT19</accession>
<dbReference type="Pfam" id="PF00578">
    <property type="entry name" value="AhpC-TSA"/>
    <property type="match status" value="1"/>
</dbReference>
<dbReference type="GO" id="GO:0016853">
    <property type="term" value="F:isomerase activity"/>
    <property type="evidence" value="ECO:0007669"/>
    <property type="project" value="UniProtKB-KW"/>
</dbReference>
<dbReference type="PROSITE" id="PS51352">
    <property type="entry name" value="THIOREDOXIN_2"/>
    <property type="match status" value="1"/>
</dbReference>